<reference evidence="4 5" key="1">
    <citation type="submission" date="2019-04" db="EMBL/GenBank/DDBJ databases">
        <authorList>
            <consortium name="Wellcome Sanger Institute Data Sharing"/>
        </authorList>
    </citation>
    <scope>NUCLEOTIDE SEQUENCE [LARGE SCALE GENOMIC DNA]</scope>
</reference>
<dbReference type="Proteomes" id="UP000694397">
    <property type="component" value="Chromosome 13"/>
</dbReference>
<keyword evidence="5" id="KW-1185">Reference proteome</keyword>
<dbReference type="Pfam" id="PF15235">
    <property type="entry name" value="GRIN_C"/>
    <property type="match status" value="1"/>
</dbReference>
<organism evidence="4 5">
    <name type="scientific">Scleropages formosus</name>
    <name type="common">Asian bonytongue</name>
    <name type="synonym">Osteoglossum formosum</name>
    <dbReference type="NCBI Taxonomy" id="113540"/>
    <lineage>
        <taxon>Eukaryota</taxon>
        <taxon>Metazoa</taxon>
        <taxon>Chordata</taxon>
        <taxon>Craniata</taxon>
        <taxon>Vertebrata</taxon>
        <taxon>Euteleostomi</taxon>
        <taxon>Actinopterygii</taxon>
        <taxon>Neopterygii</taxon>
        <taxon>Teleostei</taxon>
        <taxon>Osteoglossocephala</taxon>
        <taxon>Osteoglossomorpha</taxon>
        <taxon>Osteoglossiformes</taxon>
        <taxon>Osteoglossidae</taxon>
        <taxon>Scleropages</taxon>
    </lineage>
</organism>
<feature type="region of interest" description="Disordered" evidence="2">
    <location>
        <begin position="447"/>
        <end position="510"/>
    </location>
</feature>
<dbReference type="PANTHER" id="PTHR15718">
    <property type="entry name" value="G PROTEIN-REGULATED INDUCER OF NEURITE OUTGROWTH C-TERMINAL DOMAIN-CONTAINING PROTEIN"/>
    <property type="match status" value="1"/>
</dbReference>
<evidence type="ECO:0000256" key="1">
    <source>
        <dbReference type="ARBA" id="ARBA00002358"/>
    </source>
</evidence>
<feature type="compositionally biased region" description="Basic and acidic residues" evidence="2">
    <location>
        <begin position="493"/>
        <end position="502"/>
    </location>
</feature>
<evidence type="ECO:0000313" key="5">
    <source>
        <dbReference type="Proteomes" id="UP000694397"/>
    </source>
</evidence>
<protein>
    <recommendedName>
        <fullName evidence="3">G protein-regulated inducer of neurite outgrowth C-terminal domain-containing protein</fullName>
    </recommendedName>
</protein>
<evidence type="ECO:0000256" key="2">
    <source>
        <dbReference type="SAM" id="MobiDB-lite"/>
    </source>
</evidence>
<evidence type="ECO:0000259" key="3">
    <source>
        <dbReference type="Pfam" id="PF15235"/>
    </source>
</evidence>
<dbReference type="AlphaFoldDB" id="A0A8C9W242"/>
<feature type="region of interest" description="Disordered" evidence="2">
    <location>
        <begin position="1"/>
        <end position="27"/>
    </location>
</feature>
<reference evidence="4" key="2">
    <citation type="submission" date="2025-08" db="UniProtKB">
        <authorList>
            <consortium name="Ensembl"/>
        </authorList>
    </citation>
    <scope>IDENTIFICATION</scope>
</reference>
<dbReference type="GO" id="GO:0031175">
    <property type="term" value="P:neuron projection development"/>
    <property type="evidence" value="ECO:0007669"/>
    <property type="project" value="TreeGrafter"/>
</dbReference>
<dbReference type="Ensembl" id="ENSSFOT00015064948.1">
    <property type="protein sequence ID" value="ENSSFOP00015068564.1"/>
    <property type="gene ID" value="ENSSFOG00015026068.1"/>
</dbReference>
<feature type="compositionally biased region" description="Pro residues" evidence="2">
    <location>
        <begin position="473"/>
        <end position="482"/>
    </location>
</feature>
<dbReference type="InterPro" id="IPR032745">
    <property type="entry name" value="GRIN_C"/>
</dbReference>
<dbReference type="PANTHER" id="PTHR15718:SF7">
    <property type="entry name" value="G PROTEIN-REGULATED INDUCER OF NEURITE OUTGROWTH 1"/>
    <property type="match status" value="1"/>
</dbReference>
<dbReference type="GO" id="GO:0005886">
    <property type="term" value="C:plasma membrane"/>
    <property type="evidence" value="ECO:0007669"/>
    <property type="project" value="TreeGrafter"/>
</dbReference>
<feature type="domain" description="G protein-regulated inducer of neurite outgrowth C-terminal" evidence="3">
    <location>
        <begin position="386"/>
        <end position="532"/>
    </location>
</feature>
<proteinExistence type="predicted"/>
<evidence type="ECO:0000313" key="4">
    <source>
        <dbReference type="Ensembl" id="ENSSFOP00015068564.1"/>
    </source>
</evidence>
<reference evidence="4" key="3">
    <citation type="submission" date="2025-09" db="UniProtKB">
        <authorList>
            <consortium name="Ensembl"/>
        </authorList>
    </citation>
    <scope>IDENTIFICATION</scope>
</reference>
<accession>A0A8C9W242</accession>
<comment type="function">
    <text evidence="1">May be involved in neurite outgrowth.</text>
</comment>
<dbReference type="GeneTree" id="ENSGT00940000162796"/>
<dbReference type="OrthoDB" id="9937185at2759"/>
<sequence>MDMPSDHTEITSLTKKGSLSAELDQPCNNLPESIQDNASVNRRMKEVNFNLPSIEINDYTEEEVMTKHGNGDDKGEETKECEHAQYVDPVCQDSVILLSNTESTCLAKGSRLETVSLPLDSKRLDTNTSDDYDVCNGKTKIILDGPSVIQNSTHTNLSVQMVKGNSVEVHYLGGSEPSESLSKSEISLGKTKTHTFDNIEETVSIAEVANLYDRHKQSHTTAKDQSSNKMNSEVIPLETNNKEMQGTGGQVSKVLSLPGKYGPQELKENVSNTFDISEINRQSQVTSGGTPLLPSHFLPPNLSLNSQQHVQTQVSLEVMCRSAATSPMTPPEGIAAAFFPYLSGKLELSCKELAIASKKDAELQVGKVVESRSVATAPMSPMTPNAPEDSYPKIDFKSNVEDNQQEPVQAINWDEKGMTWEVYGAAVEVEVLGIAIQKHLEKQIKDHKKFPPPSLPSPHSMKPAIEEAGHPVASPPSSPPPVSTLSSNVLTKEPGKAQEKREAKKKTRLQRNPFRVALRGMHRPRCCFRTSTIE</sequence>
<name>A0A8C9W242_SCLFO</name>
<dbReference type="InterPro" id="IPR026646">
    <property type="entry name" value="GPRIN2-like/GPRIN3"/>
</dbReference>